<dbReference type="Proteomes" id="UP001152888">
    <property type="component" value="Unassembled WGS sequence"/>
</dbReference>
<comment type="caution">
    <text evidence="1">The sequence shown here is derived from an EMBL/GenBank/DDBJ whole genome shotgun (WGS) entry which is preliminary data.</text>
</comment>
<evidence type="ECO:0000313" key="1">
    <source>
        <dbReference type="EMBL" id="CAH1961679.1"/>
    </source>
</evidence>
<protein>
    <submittedName>
        <fullName evidence="1">Uncharacterized protein</fullName>
    </submittedName>
</protein>
<keyword evidence="2" id="KW-1185">Reference proteome</keyword>
<name>A0A9P0JWR8_ACAOB</name>
<dbReference type="AlphaFoldDB" id="A0A9P0JWR8"/>
<reference evidence="1" key="1">
    <citation type="submission" date="2022-03" db="EMBL/GenBank/DDBJ databases">
        <authorList>
            <person name="Sayadi A."/>
        </authorList>
    </citation>
    <scope>NUCLEOTIDE SEQUENCE</scope>
</reference>
<evidence type="ECO:0000313" key="2">
    <source>
        <dbReference type="Proteomes" id="UP001152888"/>
    </source>
</evidence>
<organism evidence="1 2">
    <name type="scientific">Acanthoscelides obtectus</name>
    <name type="common">Bean weevil</name>
    <name type="synonym">Bruchus obtectus</name>
    <dbReference type="NCBI Taxonomy" id="200917"/>
    <lineage>
        <taxon>Eukaryota</taxon>
        <taxon>Metazoa</taxon>
        <taxon>Ecdysozoa</taxon>
        <taxon>Arthropoda</taxon>
        <taxon>Hexapoda</taxon>
        <taxon>Insecta</taxon>
        <taxon>Pterygota</taxon>
        <taxon>Neoptera</taxon>
        <taxon>Endopterygota</taxon>
        <taxon>Coleoptera</taxon>
        <taxon>Polyphaga</taxon>
        <taxon>Cucujiformia</taxon>
        <taxon>Chrysomeloidea</taxon>
        <taxon>Chrysomelidae</taxon>
        <taxon>Bruchinae</taxon>
        <taxon>Bruchini</taxon>
        <taxon>Acanthoscelides</taxon>
    </lineage>
</organism>
<accession>A0A9P0JWR8</accession>
<dbReference type="EMBL" id="CAKOFQ010006696">
    <property type="protein sequence ID" value="CAH1961679.1"/>
    <property type="molecule type" value="Genomic_DNA"/>
</dbReference>
<gene>
    <name evidence="1" type="ORF">ACAOBT_LOCUS4289</name>
</gene>
<sequence>MHEESDDQSHTCISGHGYLKVIVRLRNHIPLLAYHIQYLHTVNIFYKTLL</sequence>
<proteinExistence type="predicted"/>